<evidence type="ECO:0000256" key="10">
    <source>
        <dbReference type="ARBA" id="ARBA00023306"/>
    </source>
</evidence>
<dbReference type="AlphaFoldDB" id="A0AAR2LDI6"/>
<dbReference type="GO" id="GO:0007076">
    <property type="term" value="P:mitotic chromosome condensation"/>
    <property type="evidence" value="ECO:0007669"/>
    <property type="project" value="InterPro"/>
</dbReference>
<keyword evidence="10" id="KW-0131">Cell cycle</keyword>
<dbReference type="GO" id="GO:0005737">
    <property type="term" value="C:cytoplasm"/>
    <property type="evidence" value="ECO:0007669"/>
    <property type="project" value="UniProtKB-SubCell"/>
</dbReference>
<feature type="compositionally biased region" description="Acidic residues" evidence="11">
    <location>
        <begin position="283"/>
        <end position="292"/>
    </location>
</feature>
<sequence>MRCFAVASPTKLLNPRCHVIQLCAFVWCCSTTGTPAAVPKLSSAQISEHYSTCIKLSTENKITTKNAFGLHLIDYMADILKQKDSELNFKVAAGTLDASTKIYAVRVDAVHADAYRVLGGLGSETKPKEGDAQSEQTGAKQAPKKRPPKKTVEQNLSNINLSESEMKCEVDPMFQRMAASFDENSTAGVFLSVLFSEDSRCELRFPSHMTLLHSRPPNATAPVQSTPASPFSGACVFFLQSTSLNQILEKMKQGEHAFDVNADVEPDVDEAPDFGDHFDADGDEVGQGDGEDFNEHKEPCARRSPEKRGVIPIGQADISTMCLQLSDKPREYSYFSPRTMATWVGPGYWLFKPSHKQDHKPEKEPKKRAPKNPLVIDFTEDIHFHNYFRTTRAATTISKSALNSSNKKTTLPADFQYPLSNLSQLSLKPSNTVTQSNLLSGELAGEIGDYDYNNANDTANFCPGLQAGDSDDDAEGFAGSEDSQPDGDRLNPSTFDPEGVSTYGEDCLVPEPHKVNIIEINYAKTAKKMDMKRLKNSMWSLLTDSPEKTAPEVETETEVSGEKSFCQSTKTLVQRLPTTMANNLSVPLAFVALLHLANEKVSSVITLILLRSTVDSSFTGID</sequence>
<dbReference type="GO" id="GO:0051301">
    <property type="term" value="P:cell division"/>
    <property type="evidence" value="ECO:0007669"/>
    <property type="project" value="UniProtKB-KW"/>
</dbReference>
<proteinExistence type="inferred from homology"/>
<dbReference type="GO" id="GO:0000796">
    <property type="term" value="C:condensin complex"/>
    <property type="evidence" value="ECO:0007669"/>
    <property type="project" value="InterPro"/>
</dbReference>
<evidence type="ECO:0000313" key="13">
    <source>
        <dbReference type="Proteomes" id="UP001501920"/>
    </source>
</evidence>
<feature type="region of interest" description="Disordered" evidence="11">
    <location>
        <begin position="121"/>
        <end position="152"/>
    </location>
</feature>
<keyword evidence="9" id="KW-0226">DNA condensation</keyword>
<dbReference type="GO" id="GO:0003682">
    <property type="term" value="F:chromatin binding"/>
    <property type="evidence" value="ECO:0007669"/>
    <property type="project" value="TreeGrafter"/>
</dbReference>
<keyword evidence="13" id="KW-1185">Reference proteome</keyword>
<evidence type="ECO:0000256" key="3">
    <source>
        <dbReference type="ARBA" id="ARBA00009471"/>
    </source>
</evidence>
<evidence type="ECO:0000256" key="2">
    <source>
        <dbReference type="ARBA" id="ARBA00004496"/>
    </source>
</evidence>
<feature type="region of interest" description="Disordered" evidence="11">
    <location>
        <begin position="461"/>
        <end position="506"/>
    </location>
</feature>
<dbReference type="Pfam" id="PF05786">
    <property type="entry name" value="Cnd2"/>
    <property type="match status" value="2"/>
</dbReference>
<protein>
    <recommendedName>
        <fullName evidence="4">Condensin complex subunit 2</fullName>
    </recommendedName>
</protein>
<keyword evidence="8" id="KW-0498">Mitosis</keyword>
<comment type="similarity">
    <text evidence="3">Belongs to the CND2 (condensin subunit 2) family.</text>
</comment>
<dbReference type="Ensembl" id="ENSPNAT00000069194.1">
    <property type="protein sequence ID" value="ENSPNAP00000074658.1"/>
    <property type="gene ID" value="ENSPNAG00000023230.2"/>
</dbReference>
<evidence type="ECO:0000256" key="11">
    <source>
        <dbReference type="SAM" id="MobiDB-lite"/>
    </source>
</evidence>
<reference evidence="12" key="2">
    <citation type="submission" date="2025-08" db="UniProtKB">
        <authorList>
            <consortium name="Ensembl"/>
        </authorList>
    </citation>
    <scope>IDENTIFICATION</scope>
</reference>
<organism evidence="12 13">
    <name type="scientific">Pygocentrus nattereri</name>
    <name type="common">Red-bellied piranha</name>
    <dbReference type="NCBI Taxonomy" id="42514"/>
    <lineage>
        <taxon>Eukaryota</taxon>
        <taxon>Metazoa</taxon>
        <taxon>Chordata</taxon>
        <taxon>Craniata</taxon>
        <taxon>Vertebrata</taxon>
        <taxon>Euteleostomi</taxon>
        <taxon>Actinopterygii</taxon>
        <taxon>Neopterygii</taxon>
        <taxon>Teleostei</taxon>
        <taxon>Ostariophysi</taxon>
        <taxon>Characiformes</taxon>
        <taxon>Characoidei</taxon>
        <taxon>Pygocentrus</taxon>
    </lineage>
</organism>
<reference evidence="12" key="3">
    <citation type="submission" date="2025-09" db="UniProtKB">
        <authorList>
            <consortium name="Ensembl"/>
        </authorList>
    </citation>
    <scope>IDENTIFICATION</scope>
</reference>
<keyword evidence="6" id="KW-0963">Cytoplasm</keyword>
<dbReference type="PANTHER" id="PTHR13108:SF9">
    <property type="entry name" value="CONDENSIN COMPLEX SUBUNIT 2"/>
    <property type="match status" value="1"/>
</dbReference>
<evidence type="ECO:0000313" key="12">
    <source>
        <dbReference type="Ensembl" id="ENSPNAP00000074658.1"/>
    </source>
</evidence>
<feature type="region of interest" description="Disordered" evidence="11">
    <location>
        <begin position="283"/>
        <end position="308"/>
    </location>
</feature>
<reference evidence="12 13" key="1">
    <citation type="submission" date="2020-10" db="EMBL/GenBank/DDBJ databases">
        <title>Pygocentrus nattereri (red-bellied piranha) genome, fPygNat1, primary haplotype.</title>
        <authorList>
            <person name="Myers G."/>
            <person name="Meyer A."/>
            <person name="Karagic N."/>
            <person name="Pippel M."/>
            <person name="Winkler S."/>
            <person name="Tracey A."/>
            <person name="Wood J."/>
            <person name="Formenti G."/>
            <person name="Howe K."/>
            <person name="Fedrigo O."/>
            <person name="Jarvis E.D."/>
        </authorList>
    </citation>
    <scope>NUCLEOTIDE SEQUENCE [LARGE SCALE GENOMIC DNA]</scope>
</reference>
<keyword evidence="5" id="KW-0158">Chromosome</keyword>
<evidence type="ECO:0000256" key="9">
    <source>
        <dbReference type="ARBA" id="ARBA00023067"/>
    </source>
</evidence>
<comment type="subcellular location">
    <subcellularLocation>
        <location evidence="1">Chromosome</location>
    </subcellularLocation>
    <subcellularLocation>
        <location evidence="2">Cytoplasm</location>
    </subcellularLocation>
</comment>
<dbReference type="Proteomes" id="UP001501920">
    <property type="component" value="Chromosome 20"/>
</dbReference>
<evidence type="ECO:0000256" key="5">
    <source>
        <dbReference type="ARBA" id="ARBA00022454"/>
    </source>
</evidence>
<evidence type="ECO:0000256" key="6">
    <source>
        <dbReference type="ARBA" id="ARBA00022490"/>
    </source>
</evidence>
<feature type="compositionally biased region" description="Basic and acidic residues" evidence="11">
    <location>
        <begin position="293"/>
        <end position="308"/>
    </location>
</feature>
<dbReference type="PANTHER" id="PTHR13108">
    <property type="entry name" value="CONDENSIN COMPLEX SUBUNIT 2"/>
    <property type="match status" value="1"/>
</dbReference>
<evidence type="ECO:0000256" key="4">
    <source>
        <dbReference type="ARBA" id="ARBA00016065"/>
    </source>
</evidence>
<evidence type="ECO:0000256" key="7">
    <source>
        <dbReference type="ARBA" id="ARBA00022618"/>
    </source>
</evidence>
<gene>
    <name evidence="12" type="primary">NCAPH</name>
</gene>
<dbReference type="InterPro" id="IPR022816">
    <property type="entry name" value="Condensin_barren_su2"/>
</dbReference>
<keyword evidence="7" id="KW-0132">Cell division</keyword>
<name>A0AAR2LDI6_PYGNA</name>
<evidence type="ECO:0000256" key="1">
    <source>
        <dbReference type="ARBA" id="ARBA00004286"/>
    </source>
</evidence>
<dbReference type="GeneTree" id="ENSGT00390000004149"/>
<accession>A0AAR2LDI6</accession>
<evidence type="ECO:0000256" key="8">
    <source>
        <dbReference type="ARBA" id="ARBA00022776"/>
    </source>
</evidence>
<dbReference type="PIRSF" id="PIRSF017126">
    <property type="entry name" value="Condensin_H"/>
    <property type="match status" value="1"/>
</dbReference>